<evidence type="ECO:0000259" key="3">
    <source>
        <dbReference type="Pfam" id="PF00501"/>
    </source>
</evidence>
<dbReference type="SUPFAM" id="SSF56801">
    <property type="entry name" value="Acetyl-CoA synthetase-like"/>
    <property type="match status" value="1"/>
</dbReference>
<proteinExistence type="inferred from homology"/>
<dbReference type="Gene3D" id="2.30.38.10">
    <property type="entry name" value="Luciferase, Domain 3"/>
    <property type="match status" value="1"/>
</dbReference>
<dbReference type="Pfam" id="PF00501">
    <property type="entry name" value="AMP-binding"/>
    <property type="match status" value="1"/>
</dbReference>
<dbReference type="RefSeq" id="WP_047262772.1">
    <property type="nucleotide sequence ID" value="NZ_CP011542.1"/>
</dbReference>
<reference evidence="5 6" key="1">
    <citation type="journal article" date="2015" name="Genome Announc.">
        <title>Complete Genome Sequence of the Type Strain Corynebacterium mustelae DSM 45274, Isolated from Various Tissues of a Male Ferret with Lethal Sepsis.</title>
        <authorList>
            <person name="Ruckert C."/>
            <person name="Eimer J."/>
            <person name="Winkler A."/>
            <person name="Tauch A."/>
        </authorList>
    </citation>
    <scope>NUCLEOTIDE SEQUENCE [LARGE SCALE GENOMIC DNA]</scope>
    <source>
        <strain evidence="5 6">DSM 45274</strain>
    </source>
</reference>
<name>A0A0G3H075_9CORY</name>
<evidence type="ECO:0000256" key="2">
    <source>
        <dbReference type="ARBA" id="ARBA00022598"/>
    </source>
</evidence>
<dbReference type="OrthoDB" id="9803968at2"/>
<sequence length="463" mass="49101">MDFPNVSLTRLLFDAAPPERTAIVSASGTRSYRELFQDIRQLAARLDISPGAVVGVQLPNGVDFVIAFHAVLSVGGVVTPVPMSATETDVAYQVKKTGAVMVITASELTRLRARPPIVQMSVTFEQATDLACLPMSSGTTGLPKAVMLTHRNLVANTMQFAQVVPVSPGERCLSVLPFSHIYGLTALLHTPLYLGATVIAQPFTAESFIQAHEQHDINVTFIAPPLATLLARHPLVDTTDFSSLHTIINGAAALPTATGAIVEKRAGARVIQGYGMTEAAPVTHLAQHGDTPMSSIGSVLPATEAKVVDPDTGMESGRGELWVRGPQVMAGYLSDVAATTATLVDGGWLRTGDIVIRDGEDFFVVDRLKDIIKSHGIQVSPQKLENIIVTIPGVVDCAVVRGFGADGEEQPVAVIVGDVAEATVMDAVAAQVTPAERIRQVRFTDSIPRSASGKILRRLLQDG</sequence>
<comment type="similarity">
    <text evidence="1">Belongs to the ATP-dependent AMP-binding enzyme family.</text>
</comment>
<dbReference type="KEGG" id="cmv:CMUST_12545"/>
<dbReference type="STRING" id="571915.CMUST_12545"/>
<feature type="domain" description="AMP-binding enzyme C-terminal" evidence="4">
    <location>
        <begin position="383"/>
        <end position="454"/>
    </location>
</feature>
<gene>
    <name evidence="5" type="primary">fadD10</name>
    <name evidence="5" type="ORF">CMUST_12545</name>
</gene>
<dbReference type="GO" id="GO:0016405">
    <property type="term" value="F:CoA-ligase activity"/>
    <property type="evidence" value="ECO:0007669"/>
    <property type="project" value="TreeGrafter"/>
</dbReference>
<dbReference type="InterPro" id="IPR025110">
    <property type="entry name" value="AMP-bd_C"/>
</dbReference>
<feature type="domain" description="AMP-dependent synthetase/ligase" evidence="3">
    <location>
        <begin position="16"/>
        <end position="333"/>
    </location>
</feature>
<dbReference type="PANTHER" id="PTHR24096:SF149">
    <property type="entry name" value="AMP-BINDING DOMAIN-CONTAINING PROTEIN-RELATED"/>
    <property type="match status" value="1"/>
</dbReference>
<keyword evidence="2 5" id="KW-0436">Ligase</keyword>
<dbReference type="PROSITE" id="PS00455">
    <property type="entry name" value="AMP_BINDING"/>
    <property type="match status" value="1"/>
</dbReference>
<dbReference type="Pfam" id="PF13193">
    <property type="entry name" value="AMP-binding_C"/>
    <property type="match status" value="1"/>
</dbReference>
<dbReference type="AlphaFoldDB" id="A0A0G3H075"/>
<dbReference type="Gene3D" id="3.40.50.980">
    <property type="match status" value="3"/>
</dbReference>
<dbReference type="InterPro" id="IPR020845">
    <property type="entry name" value="AMP-binding_CS"/>
</dbReference>
<evidence type="ECO:0000313" key="6">
    <source>
        <dbReference type="Proteomes" id="UP000035199"/>
    </source>
</evidence>
<keyword evidence="6" id="KW-1185">Reference proteome</keyword>
<dbReference type="PATRIC" id="fig|571915.4.peg.2690"/>
<dbReference type="InterPro" id="IPR000873">
    <property type="entry name" value="AMP-dep_synth/lig_dom"/>
</dbReference>
<dbReference type="InterPro" id="IPR045851">
    <property type="entry name" value="AMP-bd_C_sf"/>
</dbReference>
<accession>A0A0G3H075</accession>
<dbReference type="EMBL" id="CP011542">
    <property type="protein sequence ID" value="AKK06814.1"/>
    <property type="molecule type" value="Genomic_DNA"/>
</dbReference>
<dbReference type="Proteomes" id="UP000035199">
    <property type="component" value="Chromosome"/>
</dbReference>
<dbReference type="Gene3D" id="3.30.300.30">
    <property type="match status" value="1"/>
</dbReference>
<dbReference type="PANTHER" id="PTHR24096">
    <property type="entry name" value="LONG-CHAIN-FATTY-ACID--COA LIGASE"/>
    <property type="match status" value="1"/>
</dbReference>
<reference evidence="6" key="2">
    <citation type="submission" date="2015-05" db="EMBL/GenBank/DDBJ databases">
        <title>Complete genome sequence of Corynebacterium mustelae DSM 45274, isolated from various tissues of a male ferret with lethal sepsis.</title>
        <authorList>
            <person name="Ruckert C."/>
            <person name="Albersmeier A."/>
            <person name="Winkler A."/>
            <person name="Tauch A."/>
        </authorList>
    </citation>
    <scope>NUCLEOTIDE SEQUENCE [LARGE SCALE GENOMIC DNA]</scope>
    <source>
        <strain evidence="6">DSM 45274</strain>
    </source>
</reference>
<evidence type="ECO:0000259" key="4">
    <source>
        <dbReference type="Pfam" id="PF13193"/>
    </source>
</evidence>
<evidence type="ECO:0000313" key="5">
    <source>
        <dbReference type="EMBL" id="AKK06814.1"/>
    </source>
</evidence>
<evidence type="ECO:0000256" key="1">
    <source>
        <dbReference type="ARBA" id="ARBA00006432"/>
    </source>
</evidence>
<organism evidence="5 6">
    <name type="scientific">Corynebacterium mustelae</name>
    <dbReference type="NCBI Taxonomy" id="571915"/>
    <lineage>
        <taxon>Bacteria</taxon>
        <taxon>Bacillati</taxon>
        <taxon>Actinomycetota</taxon>
        <taxon>Actinomycetes</taxon>
        <taxon>Mycobacteriales</taxon>
        <taxon>Corynebacteriaceae</taxon>
        <taxon>Corynebacterium</taxon>
    </lineage>
</organism>
<protein>
    <submittedName>
        <fullName evidence="5">Acyl-CoA synthetase (AMP-forming)/AMP-acid ligase II</fullName>
    </submittedName>
</protein>